<feature type="transmembrane region" description="Helical" evidence="1">
    <location>
        <begin position="128"/>
        <end position="146"/>
    </location>
</feature>
<gene>
    <name evidence="2" type="ORF">BcFMB_06705</name>
    <name evidence="3" type="ORF">BCHO_1052</name>
</gene>
<proteinExistence type="predicted"/>
<dbReference type="STRING" id="35760.BCHO_1052"/>
<name>A0A087AFL7_9BIFI</name>
<keyword evidence="1" id="KW-1133">Transmembrane helix</keyword>
<dbReference type="EMBL" id="JGYU01000004">
    <property type="protein sequence ID" value="KFI57567.1"/>
    <property type="molecule type" value="Genomic_DNA"/>
</dbReference>
<dbReference type="OrthoDB" id="3454650at2"/>
<reference evidence="2 5" key="2">
    <citation type="submission" date="2016-11" db="EMBL/GenBank/DDBJ databases">
        <title>complete genome sequence of Bifidobacterium choerinum strain FMB-1.</title>
        <authorList>
            <person name="Park C.-S."/>
            <person name="Jung D.-H."/>
            <person name="Choi D.-S."/>
        </authorList>
    </citation>
    <scope>NUCLEOTIDE SEQUENCE [LARGE SCALE GENOMIC DNA]</scope>
    <source>
        <strain evidence="2 5">FMB-1</strain>
    </source>
</reference>
<sequence length="262" mass="28585">MTRRTMRLGDIVIVDGAGLDVLGIVVDVSTDPVLTGGVAHDGVPAFRVRVLHGRRRGAGVLSAVHEDVWIRDDPWGVHIDGEDGYVLPCMFQGVDVDSMLAANSVSRRSPSQATVRRSMAAARTNQRIWVLVAAAIVVIILLARVVNRPHPDASIPLAQAYSMHCGAYPDSPPIELWNNGVNVWRGVEGTVSEADEPWTSEAFACFADQIGYTKGEAAFVEEMEMAVGLDQYVINKHFVMFCQQVRYVDEVSCGAYNRAFVG</sequence>
<evidence type="ECO:0000313" key="2">
    <source>
        <dbReference type="EMBL" id="ATU20662.1"/>
    </source>
</evidence>
<dbReference type="KEGG" id="bcho:BcFMB_06705"/>
<keyword evidence="1" id="KW-0472">Membrane</keyword>
<evidence type="ECO:0000313" key="5">
    <source>
        <dbReference type="Proteomes" id="UP000229907"/>
    </source>
</evidence>
<dbReference type="EMBL" id="CP018044">
    <property type="protein sequence ID" value="ATU20662.1"/>
    <property type="molecule type" value="Genomic_DNA"/>
</dbReference>
<organism evidence="3 4">
    <name type="scientific">Bifidobacterium choerinum</name>
    <dbReference type="NCBI Taxonomy" id="35760"/>
    <lineage>
        <taxon>Bacteria</taxon>
        <taxon>Bacillati</taxon>
        <taxon>Actinomycetota</taxon>
        <taxon>Actinomycetes</taxon>
        <taxon>Bifidobacteriales</taxon>
        <taxon>Bifidobacteriaceae</taxon>
        <taxon>Bifidobacterium</taxon>
    </lineage>
</organism>
<keyword evidence="4" id="KW-1185">Reference proteome</keyword>
<dbReference type="Proteomes" id="UP000028995">
    <property type="component" value="Unassembled WGS sequence"/>
</dbReference>
<dbReference type="RefSeq" id="WP_024541394.1">
    <property type="nucleotide sequence ID" value="NZ_CP018044.1"/>
</dbReference>
<evidence type="ECO:0000313" key="4">
    <source>
        <dbReference type="Proteomes" id="UP000028995"/>
    </source>
</evidence>
<protein>
    <submittedName>
        <fullName evidence="3">Uncharacterized protein</fullName>
    </submittedName>
</protein>
<evidence type="ECO:0000313" key="3">
    <source>
        <dbReference type="EMBL" id="KFI57567.1"/>
    </source>
</evidence>
<accession>A0A087AFL7</accession>
<keyword evidence="1" id="KW-0812">Transmembrane</keyword>
<evidence type="ECO:0000256" key="1">
    <source>
        <dbReference type="SAM" id="Phobius"/>
    </source>
</evidence>
<reference evidence="3 4" key="1">
    <citation type="submission" date="2014-03" db="EMBL/GenBank/DDBJ databases">
        <title>Genomics of Bifidobacteria.</title>
        <authorList>
            <person name="Ventura M."/>
            <person name="Milani C."/>
            <person name="Lugli G.A."/>
        </authorList>
    </citation>
    <scope>NUCLEOTIDE SEQUENCE [LARGE SCALE GENOMIC DNA]</scope>
    <source>
        <strain evidence="3 4">LMG 10510</strain>
    </source>
</reference>
<dbReference type="eggNOG" id="ENOG5032010">
    <property type="taxonomic scope" value="Bacteria"/>
</dbReference>
<dbReference type="AlphaFoldDB" id="A0A087AFL7"/>
<dbReference type="Proteomes" id="UP000229907">
    <property type="component" value="Chromosome"/>
</dbReference>